<keyword evidence="1" id="KW-0472">Membrane</keyword>
<dbReference type="AlphaFoldDB" id="A0A6J3FEF3"/>
<dbReference type="PANTHER" id="PTHR40386:SF1">
    <property type="entry name" value="SMALL INTEGRAL MEMBRANE PROTEIN 26"/>
    <property type="match status" value="1"/>
</dbReference>
<dbReference type="PANTHER" id="PTHR40386">
    <property type="entry name" value="SMALL INTEGRAL MEMBRANE PROTEIN 26"/>
    <property type="match status" value="1"/>
</dbReference>
<evidence type="ECO:0000256" key="1">
    <source>
        <dbReference type="SAM" id="Phobius"/>
    </source>
</evidence>
<dbReference type="CTD" id="388789"/>
<organism evidence="2 3">
    <name type="scientific">Sapajus apella</name>
    <name type="common">Brown-capped capuchin</name>
    <name type="synonym">Cebus apella</name>
    <dbReference type="NCBI Taxonomy" id="9515"/>
    <lineage>
        <taxon>Eukaryota</taxon>
        <taxon>Metazoa</taxon>
        <taxon>Chordata</taxon>
        <taxon>Craniata</taxon>
        <taxon>Vertebrata</taxon>
        <taxon>Euteleostomi</taxon>
        <taxon>Mammalia</taxon>
        <taxon>Eutheria</taxon>
        <taxon>Euarchontoglires</taxon>
        <taxon>Primates</taxon>
        <taxon>Haplorrhini</taxon>
        <taxon>Platyrrhini</taxon>
        <taxon>Cebidae</taxon>
        <taxon>Cebinae</taxon>
        <taxon>Sapajus</taxon>
    </lineage>
</organism>
<accession>A0A6J3FEF3</accession>
<keyword evidence="1" id="KW-1133">Transmembrane helix</keyword>
<feature type="transmembrane region" description="Helical" evidence="1">
    <location>
        <begin position="12"/>
        <end position="31"/>
    </location>
</feature>
<name>A0A6J3FEF3_SAPAP</name>
<protein>
    <submittedName>
        <fullName evidence="3">Small integral membrane protein 26</fullName>
    </submittedName>
</protein>
<gene>
    <name evidence="3" type="primary">SMIM26</name>
</gene>
<dbReference type="RefSeq" id="XP_032103991.1">
    <property type="nucleotide sequence ID" value="XM_032248100.1"/>
</dbReference>
<dbReference type="Proteomes" id="UP000504640">
    <property type="component" value="Unplaced"/>
</dbReference>
<reference evidence="3" key="1">
    <citation type="submission" date="2025-08" db="UniProtKB">
        <authorList>
            <consortium name="RefSeq"/>
        </authorList>
    </citation>
    <scope>IDENTIFICATION</scope>
    <source>
        <tissue evidence="3">Blood</tissue>
    </source>
</reference>
<dbReference type="GeneID" id="116530123"/>
<evidence type="ECO:0000313" key="3">
    <source>
        <dbReference type="RefSeq" id="XP_032103991.1"/>
    </source>
</evidence>
<evidence type="ECO:0000313" key="2">
    <source>
        <dbReference type="Proteomes" id="UP000504640"/>
    </source>
</evidence>
<proteinExistence type="predicted"/>
<keyword evidence="1" id="KW-0812">Transmembrane</keyword>
<sequence length="98" mass="11201">MARNPFTAWYWRMSVVYGLGAWSLLGSLVYVGQKMMKSSGDEVDLKHGSTSEMLSEPSEAPKGFYVETIVTYKENFVPVTEKIHRYWKSWNSGRGTEP</sequence>
<keyword evidence="2" id="KW-1185">Reference proteome</keyword>
<dbReference type="InterPro" id="IPR038831">
    <property type="entry name" value="SMIM26"/>
</dbReference>